<dbReference type="AlphaFoldDB" id="A0A8B3GR33"/>
<proteinExistence type="predicted"/>
<comment type="caution">
    <text evidence="1">The sequence shown here is derived from an EMBL/GenBank/DDBJ whole genome shotgun (WGS) entry which is preliminary data.</text>
</comment>
<evidence type="ECO:0000313" key="1">
    <source>
        <dbReference type="EMBL" id="RNE25306.1"/>
    </source>
</evidence>
<reference evidence="1 2" key="1">
    <citation type="journal article" date="2018" name="Front. Microbiol.">
        <title>Conversion of Methionine to Cysteine in Lactobacillus paracasei Depends on the Highly Mobile cysK-ctl-cysE Gene Cluster.</title>
        <authorList>
            <person name="Wuthrich D."/>
            <person name="Irmler S."/>
            <person name="Berthoud H."/>
            <person name="Guggenbuhl B."/>
            <person name="Eugster E."/>
            <person name="Bruggmann R."/>
        </authorList>
    </citation>
    <scope>NUCLEOTIDE SEQUENCE [LARGE SCALE GENOMIC DNA]</scope>
    <source>
        <strain evidence="1 2">FAM6012</strain>
    </source>
</reference>
<sequence length="209" mass="24496">MITIEKNRFAFLKDNYFNFVDDNIIAASRRAYRDMNRTLRLNGANSSTFRVKIDNLLKTQFESLKTQKITRQDDFDEFHEALCNEMIAIFTIGDGLTYCQAQKWLNMTVKYIYIIQGDNVFGIMKFAHIPLDNYIFKSLKNYLGIKASGLHPWSQISNYNKYLAFQKEVRDKINGNTSPLEWELGHWLNSVKNSKTQADINRQESPRQI</sequence>
<dbReference type="EMBL" id="LKGI01000135">
    <property type="protein sequence ID" value="RNE25306.1"/>
    <property type="molecule type" value="Genomic_DNA"/>
</dbReference>
<dbReference type="RefSeq" id="WP_123019975.1">
    <property type="nucleotide sequence ID" value="NZ_LKGI01000135.1"/>
</dbReference>
<protein>
    <submittedName>
        <fullName evidence="1">Uncharacterized protein</fullName>
    </submittedName>
</protein>
<dbReference type="Proteomes" id="UP000284123">
    <property type="component" value="Unassembled WGS sequence"/>
</dbReference>
<organism evidence="1 2">
    <name type="scientific">Lacticaseibacillus paracasei</name>
    <name type="common">Lactobacillus paracasei</name>
    <dbReference type="NCBI Taxonomy" id="1597"/>
    <lineage>
        <taxon>Bacteria</taxon>
        <taxon>Bacillati</taxon>
        <taxon>Bacillota</taxon>
        <taxon>Bacilli</taxon>
        <taxon>Lactobacillales</taxon>
        <taxon>Lactobacillaceae</taxon>
        <taxon>Lacticaseibacillus</taxon>
    </lineage>
</organism>
<gene>
    <name evidence="1" type="ORF">FAM6012_03031</name>
</gene>
<evidence type="ECO:0000313" key="2">
    <source>
        <dbReference type="Proteomes" id="UP000284123"/>
    </source>
</evidence>
<name>A0A8B3GR33_LACPA</name>
<accession>A0A8B3GR33</accession>